<name>A0A5M6CWG4_9BACT</name>
<feature type="signal peptide" evidence="1">
    <location>
        <begin position="1"/>
        <end position="23"/>
    </location>
</feature>
<evidence type="ECO:0000313" key="2">
    <source>
        <dbReference type="EMBL" id="KAA5539561.1"/>
    </source>
</evidence>
<dbReference type="Proteomes" id="UP000324479">
    <property type="component" value="Unassembled WGS sequence"/>
</dbReference>
<sequence>MIRNTLLVAMATLCSIATGLASAEDAFTSPETIVNVTIEPADNGRETILTGAKLYFTTVEASYHVESQRSRPDLANRTQDVALLQSKLVRFGTHQLRFQSVDGESIDLDTVRSRLKKNPVVLLLPSGASIHPQLAAALNPETVVIMRADGRPTLQLLIARPIGG</sequence>
<keyword evidence="3" id="KW-1185">Reference proteome</keyword>
<accession>A0A5M6CWG4</accession>
<keyword evidence="1" id="KW-0732">Signal</keyword>
<gene>
    <name evidence="2" type="ORF">FYK55_23590</name>
</gene>
<protein>
    <submittedName>
        <fullName evidence="2">Uncharacterized protein</fullName>
    </submittedName>
</protein>
<proteinExistence type="predicted"/>
<evidence type="ECO:0000256" key="1">
    <source>
        <dbReference type="SAM" id="SignalP"/>
    </source>
</evidence>
<dbReference type="RefSeq" id="WP_150079100.1">
    <property type="nucleotide sequence ID" value="NZ_VWOX01000018.1"/>
</dbReference>
<comment type="caution">
    <text evidence="2">The sequence shown here is derived from an EMBL/GenBank/DDBJ whole genome shotgun (WGS) entry which is preliminary data.</text>
</comment>
<reference evidence="2 3" key="1">
    <citation type="submission" date="2019-08" db="EMBL/GenBank/DDBJ databases">
        <authorList>
            <person name="Dhanesh K."/>
            <person name="Kumar G."/>
            <person name="Sasikala C."/>
            <person name="Venkata Ramana C."/>
        </authorList>
    </citation>
    <scope>NUCLEOTIDE SEQUENCE [LARGE SCALE GENOMIC DNA]</scope>
    <source>
        <strain evidence="2 3">JC645</strain>
    </source>
</reference>
<dbReference type="AlphaFoldDB" id="A0A5M6CWG4"/>
<organism evidence="2 3">
    <name type="scientific">Roseiconus nitratireducens</name>
    <dbReference type="NCBI Taxonomy" id="2605748"/>
    <lineage>
        <taxon>Bacteria</taxon>
        <taxon>Pseudomonadati</taxon>
        <taxon>Planctomycetota</taxon>
        <taxon>Planctomycetia</taxon>
        <taxon>Pirellulales</taxon>
        <taxon>Pirellulaceae</taxon>
        <taxon>Roseiconus</taxon>
    </lineage>
</organism>
<evidence type="ECO:0000313" key="3">
    <source>
        <dbReference type="Proteomes" id="UP000324479"/>
    </source>
</evidence>
<feature type="chain" id="PRO_5024375400" evidence="1">
    <location>
        <begin position="24"/>
        <end position="164"/>
    </location>
</feature>
<dbReference type="EMBL" id="VWOX01000018">
    <property type="protein sequence ID" value="KAA5539561.1"/>
    <property type="molecule type" value="Genomic_DNA"/>
</dbReference>